<evidence type="ECO:0000259" key="8">
    <source>
        <dbReference type="Pfam" id="PF02852"/>
    </source>
</evidence>
<dbReference type="EMBL" id="AP021861">
    <property type="protein sequence ID" value="BBO34494.1"/>
    <property type="molecule type" value="Genomic_DNA"/>
</dbReference>
<feature type="domain" description="FAD/NAD(P)-binding" evidence="9">
    <location>
        <begin position="8"/>
        <end position="327"/>
    </location>
</feature>
<dbReference type="FunFam" id="3.30.390.30:FF:000001">
    <property type="entry name" value="Dihydrolipoyl dehydrogenase"/>
    <property type="match status" value="1"/>
</dbReference>
<dbReference type="Pfam" id="PF07992">
    <property type="entry name" value="Pyr_redox_2"/>
    <property type="match status" value="1"/>
</dbReference>
<dbReference type="SUPFAM" id="SSF55424">
    <property type="entry name" value="FAD/NAD-linked reductases, dimerisation (C-terminal) domain"/>
    <property type="match status" value="1"/>
</dbReference>
<dbReference type="PRINTS" id="PR00368">
    <property type="entry name" value="FADPNR"/>
</dbReference>
<name>A0A5K7XCI4_9BACT</name>
<comment type="cofactor">
    <cofactor evidence="6">
        <name>FAD</name>
        <dbReference type="ChEBI" id="CHEBI:57692"/>
    </cofactor>
    <text evidence="6">Binds 1 FAD per subunit.</text>
</comment>
<evidence type="ECO:0000313" key="11">
    <source>
        <dbReference type="Proteomes" id="UP000326837"/>
    </source>
</evidence>
<keyword evidence="2" id="KW-0285">Flavoprotein</keyword>
<feature type="binding site" evidence="6">
    <location>
        <position position="205"/>
    </location>
    <ligand>
        <name>NAD(+)</name>
        <dbReference type="ChEBI" id="CHEBI:57540"/>
    </ligand>
</feature>
<feature type="disulfide bond" description="Redox-active" evidence="7">
    <location>
        <begin position="44"/>
        <end position="49"/>
    </location>
</feature>
<dbReference type="SUPFAM" id="SSF51905">
    <property type="entry name" value="FAD/NAD(P)-binding domain"/>
    <property type="match status" value="1"/>
</dbReference>
<dbReference type="InterPro" id="IPR004099">
    <property type="entry name" value="Pyr_nucl-diS_OxRdtase_dimer"/>
</dbReference>
<feature type="binding site" evidence="6">
    <location>
        <position position="273"/>
    </location>
    <ligand>
        <name>NAD(+)</name>
        <dbReference type="ChEBI" id="CHEBI:57540"/>
    </ligand>
</feature>
<dbReference type="Gene3D" id="3.50.50.60">
    <property type="entry name" value="FAD/NAD(P)-binding domain"/>
    <property type="match status" value="2"/>
</dbReference>
<keyword evidence="4" id="KW-0560">Oxidoreductase</keyword>
<dbReference type="PANTHER" id="PTHR43014">
    <property type="entry name" value="MERCURIC REDUCTASE"/>
    <property type="match status" value="1"/>
</dbReference>
<dbReference type="AlphaFoldDB" id="A0A5K7XCI4"/>
<reference evidence="11" key="1">
    <citation type="submission" date="2019-10" db="EMBL/GenBank/DDBJ databases">
        <title>Lacipirellula parvula gen. nov., sp. nov., representing a lineage of planctomycetes widespread in freshwater anoxic habitats, and description of the family Lacipirellulaceae.</title>
        <authorList>
            <person name="Dedysh S.N."/>
            <person name="Kulichevskaya I.S."/>
            <person name="Beletsky A.V."/>
            <person name="Rakitin A.L."/>
            <person name="Mardanov A.V."/>
            <person name="Ivanova A.A."/>
            <person name="Saltykova V.X."/>
            <person name="Rijpstra W.I.C."/>
            <person name="Sinninghe Damste J.S."/>
            <person name="Ravin N.V."/>
        </authorList>
    </citation>
    <scope>NUCLEOTIDE SEQUENCE [LARGE SCALE GENOMIC DNA]</scope>
    <source>
        <strain evidence="11">PX69</strain>
    </source>
</reference>
<evidence type="ECO:0000313" key="10">
    <source>
        <dbReference type="EMBL" id="BBO34494.1"/>
    </source>
</evidence>
<feature type="binding site" evidence="6">
    <location>
        <position position="53"/>
    </location>
    <ligand>
        <name>FAD</name>
        <dbReference type="ChEBI" id="CHEBI:57692"/>
    </ligand>
</feature>
<evidence type="ECO:0000256" key="4">
    <source>
        <dbReference type="ARBA" id="ARBA00023002"/>
    </source>
</evidence>
<evidence type="ECO:0000256" key="6">
    <source>
        <dbReference type="PIRSR" id="PIRSR000350-3"/>
    </source>
</evidence>
<evidence type="ECO:0000256" key="2">
    <source>
        <dbReference type="ARBA" id="ARBA00022630"/>
    </source>
</evidence>
<dbReference type="Gene3D" id="3.30.390.30">
    <property type="match status" value="1"/>
</dbReference>
<dbReference type="PIRSF" id="PIRSF000350">
    <property type="entry name" value="Mercury_reductase_MerA"/>
    <property type="match status" value="1"/>
</dbReference>
<proteinExistence type="inferred from homology"/>
<sequence length="463" mass="49675">MPAIEEVDLLVLGSGEAGKYLAWTLGSQGQRCAVIERRYIGGSCPTIACLPSKNVIHSAKVASLLRRGAEFGLPTSAQPVDMAAVRDRKRRMVDGLIDMHQQKFAASGAELVMGSGKFITPRTIEVELNAGGMRTFHGKRVVICTGSRARLDETPGLRESHPLTHIEALELDQVPPQLIILGGGYIGLEFAQAFRRLGSEVTIIERNATVIHREDEDVTAAVTELLHDEGIEVLTNASVERISGTSGAQVSIETSGNGAPRTIVGTHLLVAGGRTPNTDGIGLELAGVKLEPHGHVRVDERLQTTAESVYAVGDCAGSPHFTHVAFDDFRILRDNFAGGSRVTTGRQVPFCLFLDPELARVGLSEREAREQGIAYRLAKLPMVAVLRTRTLSETRGFMKALIEPQGQGDKILGFTAFGPDAGELLPAVQVAMSAGLPYTALREAIFTHPTMGEGFGPLFSSIK</sequence>
<dbReference type="InterPro" id="IPR023753">
    <property type="entry name" value="FAD/NAD-binding_dom"/>
</dbReference>
<evidence type="ECO:0008006" key="12">
    <source>
        <dbReference type="Google" id="ProtNLM"/>
    </source>
</evidence>
<dbReference type="GO" id="GO:0050660">
    <property type="term" value="F:flavin adenine dinucleotide binding"/>
    <property type="evidence" value="ECO:0007669"/>
    <property type="project" value="TreeGrafter"/>
</dbReference>
<evidence type="ECO:0000256" key="7">
    <source>
        <dbReference type="PIRSR" id="PIRSR000350-4"/>
    </source>
</evidence>
<keyword evidence="6" id="KW-0547">Nucleotide-binding</keyword>
<dbReference type="PANTHER" id="PTHR43014:SF2">
    <property type="entry name" value="MERCURIC REDUCTASE"/>
    <property type="match status" value="1"/>
</dbReference>
<comment type="similarity">
    <text evidence="1">Belongs to the class-I pyridine nucleotide-disulfide oxidoreductase family.</text>
</comment>
<accession>A0A5K7XCI4</accession>
<dbReference type="InterPro" id="IPR016156">
    <property type="entry name" value="FAD/NAD-linked_Rdtase_dimer_sf"/>
</dbReference>
<evidence type="ECO:0000259" key="9">
    <source>
        <dbReference type="Pfam" id="PF07992"/>
    </source>
</evidence>
<evidence type="ECO:0000256" key="5">
    <source>
        <dbReference type="PIRSR" id="PIRSR000350-2"/>
    </source>
</evidence>
<feature type="binding site" evidence="6">
    <location>
        <begin position="182"/>
        <end position="189"/>
    </location>
    <ligand>
        <name>NAD(+)</name>
        <dbReference type="ChEBI" id="CHEBI:57540"/>
    </ligand>
</feature>
<evidence type="ECO:0000256" key="1">
    <source>
        <dbReference type="ARBA" id="ARBA00007532"/>
    </source>
</evidence>
<feature type="binding site" evidence="6">
    <location>
        <begin position="145"/>
        <end position="147"/>
    </location>
    <ligand>
        <name>FAD</name>
        <dbReference type="ChEBI" id="CHEBI:57692"/>
    </ligand>
</feature>
<dbReference type="RefSeq" id="WP_152100060.1">
    <property type="nucleotide sequence ID" value="NZ_AP021861.1"/>
</dbReference>
<feature type="binding site" evidence="6">
    <location>
        <position position="116"/>
    </location>
    <ligand>
        <name>FAD</name>
        <dbReference type="ChEBI" id="CHEBI:57692"/>
    </ligand>
</feature>
<keyword evidence="11" id="KW-1185">Reference proteome</keyword>
<protein>
    <recommendedName>
        <fullName evidence="12">PF00070 family</fullName>
    </recommendedName>
</protein>
<evidence type="ECO:0000256" key="3">
    <source>
        <dbReference type="ARBA" id="ARBA00022827"/>
    </source>
</evidence>
<dbReference type="KEGG" id="lpav:PLANPX_4106"/>
<feature type="active site" description="Proton acceptor" evidence="5">
    <location>
        <position position="448"/>
    </location>
</feature>
<feature type="binding site" evidence="6">
    <location>
        <position position="314"/>
    </location>
    <ligand>
        <name>FAD</name>
        <dbReference type="ChEBI" id="CHEBI:57692"/>
    </ligand>
</feature>
<dbReference type="Pfam" id="PF02852">
    <property type="entry name" value="Pyr_redox_dim"/>
    <property type="match status" value="1"/>
</dbReference>
<keyword evidence="6" id="KW-0520">NAD</keyword>
<gene>
    <name evidence="10" type="ORF">PLANPX_4106</name>
</gene>
<feature type="domain" description="Pyridine nucleotide-disulphide oxidoreductase dimerisation" evidence="8">
    <location>
        <begin position="348"/>
        <end position="455"/>
    </location>
</feature>
<dbReference type="Proteomes" id="UP000326837">
    <property type="component" value="Chromosome"/>
</dbReference>
<organism evidence="10 11">
    <name type="scientific">Lacipirellula parvula</name>
    <dbReference type="NCBI Taxonomy" id="2650471"/>
    <lineage>
        <taxon>Bacteria</taxon>
        <taxon>Pseudomonadati</taxon>
        <taxon>Planctomycetota</taxon>
        <taxon>Planctomycetia</taxon>
        <taxon>Pirellulales</taxon>
        <taxon>Lacipirellulaceae</taxon>
        <taxon>Lacipirellula</taxon>
    </lineage>
</organism>
<dbReference type="InterPro" id="IPR036188">
    <property type="entry name" value="FAD/NAD-bd_sf"/>
</dbReference>
<keyword evidence="3 6" id="KW-0274">FAD</keyword>
<dbReference type="PRINTS" id="PR00411">
    <property type="entry name" value="PNDRDTASEI"/>
</dbReference>
<dbReference type="GO" id="GO:0003955">
    <property type="term" value="F:NAD(P)H dehydrogenase (quinone) activity"/>
    <property type="evidence" value="ECO:0007669"/>
    <property type="project" value="TreeGrafter"/>
</dbReference>
<dbReference type="InterPro" id="IPR001100">
    <property type="entry name" value="Pyr_nuc-diS_OxRdtase"/>
</dbReference>